<proteinExistence type="predicted"/>
<sequence length="277" mass="31360">MSEPFEHTLANIVEGVVQSAGFYQMPNALEDALLSSPLTFRQERVFRAVLRKTLGFNKPSDCIATSQLSAMTGIDVADVRKALNDLVGFRMIERGRRTKLGAFLTPVLVPVEWALQTGRITLNTTLNRVNHPAQTGRITPHKIQLQNTKKTKPVPVEKGDTPAAKPASRKRSATLTLSEWMTQEREAGRELLSADDPLFASECDRGKLPVEYITLCWHEFVARHIESRKRQADWRQTFRNCVRQDWYKLWAIDRNGVFFLTTAGKMAERRHAEGEAA</sequence>
<dbReference type="AlphaFoldDB" id="A0A4T0UJC5"/>
<evidence type="ECO:0000256" key="1">
    <source>
        <dbReference type="SAM" id="MobiDB-lite"/>
    </source>
</evidence>
<dbReference type="GO" id="GO:0006260">
    <property type="term" value="P:DNA replication"/>
    <property type="evidence" value="ECO:0007669"/>
    <property type="project" value="InterPro"/>
</dbReference>
<dbReference type="InterPro" id="IPR006497">
    <property type="entry name" value="Phage_lambda_VrpO_N"/>
</dbReference>
<comment type="caution">
    <text evidence="3">The sequence shown here is derived from an EMBL/GenBank/DDBJ whole genome shotgun (WGS) entry which is preliminary data.</text>
</comment>
<evidence type="ECO:0000313" key="3">
    <source>
        <dbReference type="EMBL" id="TIC78421.1"/>
    </source>
</evidence>
<reference evidence="3 4" key="1">
    <citation type="submission" date="2019-04" db="EMBL/GenBank/DDBJ databases">
        <title>Crenobacter sp. nov.</title>
        <authorList>
            <person name="Shi S."/>
        </authorList>
    </citation>
    <scope>NUCLEOTIDE SEQUENCE [LARGE SCALE GENOMIC DNA]</scope>
    <source>
        <strain evidence="3 4">GY 70310</strain>
    </source>
</reference>
<name>A0A4T0UJC5_9NEIS</name>
<evidence type="ECO:0000313" key="4">
    <source>
        <dbReference type="Proteomes" id="UP000308891"/>
    </source>
</evidence>
<dbReference type="OrthoDB" id="5526813at2"/>
<dbReference type="RefSeq" id="WP_136555916.1">
    <property type="nucleotide sequence ID" value="NZ_STGJ01000033.1"/>
</dbReference>
<dbReference type="EMBL" id="STGJ01000033">
    <property type="protein sequence ID" value="TIC78421.1"/>
    <property type="molecule type" value="Genomic_DNA"/>
</dbReference>
<dbReference type="NCBIfam" id="TIGR01610">
    <property type="entry name" value="phage_O_Nterm"/>
    <property type="match status" value="1"/>
</dbReference>
<feature type="region of interest" description="Disordered" evidence="1">
    <location>
        <begin position="146"/>
        <end position="172"/>
    </location>
</feature>
<protein>
    <recommendedName>
        <fullName evidence="2">Bacteriophage lambda Replication protein O N-terminal domain-containing protein</fullName>
    </recommendedName>
</protein>
<feature type="domain" description="Bacteriophage lambda Replication protein O N-terminal" evidence="2">
    <location>
        <begin position="19"/>
        <end position="96"/>
    </location>
</feature>
<accession>A0A4T0UJC5</accession>
<organism evidence="3 4">
    <name type="scientific">Crenobacter intestini</name>
    <dbReference type="NCBI Taxonomy" id="2563443"/>
    <lineage>
        <taxon>Bacteria</taxon>
        <taxon>Pseudomonadati</taxon>
        <taxon>Pseudomonadota</taxon>
        <taxon>Betaproteobacteria</taxon>
        <taxon>Neisseriales</taxon>
        <taxon>Neisseriaceae</taxon>
        <taxon>Crenobacter</taxon>
    </lineage>
</organism>
<gene>
    <name evidence="3" type="ORF">E5K04_16390</name>
</gene>
<dbReference type="Gene3D" id="1.10.10.10">
    <property type="entry name" value="Winged helix-like DNA-binding domain superfamily/Winged helix DNA-binding domain"/>
    <property type="match status" value="1"/>
</dbReference>
<dbReference type="Proteomes" id="UP000308891">
    <property type="component" value="Unassembled WGS sequence"/>
</dbReference>
<dbReference type="InterPro" id="IPR036388">
    <property type="entry name" value="WH-like_DNA-bd_sf"/>
</dbReference>
<keyword evidence="4" id="KW-1185">Reference proteome</keyword>
<dbReference type="Pfam" id="PF04492">
    <property type="entry name" value="Phage_rep_O"/>
    <property type="match status" value="1"/>
</dbReference>
<evidence type="ECO:0000259" key="2">
    <source>
        <dbReference type="Pfam" id="PF04492"/>
    </source>
</evidence>